<dbReference type="EMBL" id="HACG01003736">
    <property type="protein sequence ID" value="CEK50601.1"/>
    <property type="molecule type" value="Transcribed_RNA"/>
</dbReference>
<feature type="non-terminal residue" evidence="1">
    <location>
        <position position="62"/>
    </location>
</feature>
<dbReference type="AlphaFoldDB" id="A0A0B6Y424"/>
<gene>
    <name evidence="1" type="primary">ORF11214</name>
</gene>
<accession>A0A0B6Y424</accession>
<proteinExistence type="predicted"/>
<sequence length="62" mass="6991">MIHRGVKTPTLNGSIGTYYSIPDTELSSLVTCFRSGCHQHIVVVRAPRHFEFALYEAKVTVR</sequence>
<organism evidence="1">
    <name type="scientific">Arion vulgaris</name>
    <dbReference type="NCBI Taxonomy" id="1028688"/>
    <lineage>
        <taxon>Eukaryota</taxon>
        <taxon>Metazoa</taxon>
        <taxon>Spiralia</taxon>
        <taxon>Lophotrochozoa</taxon>
        <taxon>Mollusca</taxon>
        <taxon>Gastropoda</taxon>
        <taxon>Heterobranchia</taxon>
        <taxon>Euthyneura</taxon>
        <taxon>Panpulmonata</taxon>
        <taxon>Eupulmonata</taxon>
        <taxon>Stylommatophora</taxon>
        <taxon>Helicina</taxon>
        <taxon>Arionoidea</taxon>
        <taxon>Arionidae</taxon>
        <taxon>Arion</taxon>
    </lineage>
</organism>
<reference evidence="1" key="1">
    <citation type="submission" date="2014-12" db="EMBL/GenBank/DDBJ databases">
        <title>Insight into the proteome of Arion vulgaris.</title>
        <authorList>
            <person name="Aradska J."/>
            <person name="Bulat T."/>
            <person name="Smidak R."/>
            <person name="Sarate P."/>
            <person name="Gangsoo J."/>
            <person name="Sialana F."/>
            <person name="Bilban M."/>
            <person name="Lubec G."/>
        </authorList>
    </citation>
    <scope>NUCLEOTIDE SEQUENCE</scope>
    <source>
        <tissue evidence="1">Skin</tissue>
    </source>
</reference>
<evidence type="ECO:0000313" key="1">
    <source>
        <dbReference type="EMBL" id="CEK50601.1"/>
    </source>
</evidence>
<name>A0A0B6Y424_9EUPU</name>
<protein>
    <submittedName>
        <fullName evidence="1">Uncharacterized protein</fullName>
    </submittedName>
</protein>